<accession>A0A4S8KU61</accession>
<gene>
    <name evidence="1" type="ORF">K435DRAFT_875486</name>
</gene>
<proteinExistence type="predicted"/>
<keyword evidence="2" id="KW-1185">Reference proteome</keyword>
<dbReference type="Proteomes" id="UP000297245">
    <property type="component" value="Unassembled WGS sequence"/>
</dbReference>
<evidence type="ECO:0000313" key="2">
    <source>
        <dbReference type="Proteomes" id="UP000297245"/>
    </source>
</evidence>
<sequence length="187" mass="20745">MGPSSTDAEDSDFVPYWVRRSAPGGTYDKMIDMGIAMGEDALGSLEPGVSIVIGEHFGGHQRYVRPNQKPILVQLFGEFAPGTKVHPTGNYTSPPGPFEPIHDKARVKFNWSLKCPEGAPPDIKDQFHNQVITLFKAIDDEDRHGRKHWITQSLSDDDSDLIHIATTNLFQNATAKPVIRHAKILAF</sequence>
<evidence type="ECO:0000313" key="1">
    <source>
        <dbReference type="EMBL" id="THU79407.1"/>
    </source>
</evidence>
<dbReference type="EMBL" id="ML180028">
    <property type="protein sequence ID" value="THU79407.1"/>
    <property type="molecule type" value="Genomic_DNA"/>
</dbReference>
<name>A0A4S8KU61_DENBC</name>
<dbReference type="AlphaFoldDB" id="A0A4S8KU61"/>
<organism evidence="1 2">
    <name type="scientific">Dendrothele bispora (strain CBS 962.96)</name>
    <dbReference type="NCBI Taxonomy" id="1314807"/>
    <lineage>
        <taxon>Eukaryota</taxon>
        <taxon>Fungi</taxon>
        <taxon>Dikarya</taxon>
        <taxon>Basidiomycota</taxon>
        <taxon>Agaricomycotina</taxon>
        <taxon>Agaricomycetes</taxon>
        <taxon>Agaricomycetidae</taxon>
        <taxon>Agaricales</taxon>
        <taxon>Agaricales incertae sedis</taxon>
        <taxon>Dendrothele</taxon>
    </lineage>
</organism>
<reference evidence="1 2" key="1">
    <citation type="journal article" date="2019" name="Nat. Ecol. Evol.">
        <title>Megaphylogeny resolves global patterns of mushroom evolution.</title>
        <authorList>
            <person name="Varga T."/>
            <person name="Krizsan K."/>
            <person name="Foldi C."/>
            <person name="Dima B."/>
            <person name="Sanchez-Garcia M."/>
            <person name="Sanchez-Ramirez S."/>
            <person name="Szollosi G.J."/>
            <person name="Szarkandi J.G."/>
            <person name="Papp V."/>
            <person name="Albert L."/>
            <person name="Andreopoulos W."/>
            <person name="Angelini C."/>
            <person name="Antonin V."/>
            <person name="Barry K.W."/>
            <person name="Bougher N.L."/>
            <person name="Buchanan P."/>
            <person name="Buyck B."/>
            <person name="Bense V."/>
            <person name="Catcheside P."/>
            <person name="Chovatia M."/>
            <person name="Cooper J."/>
            <person name="Damon W."/>
            <person name="Desjardin D."/>
            <person name="Finy P."/>
            <person name="Geml J."/>
            <person name="Haridas S."/>
            <person name="Hughes K."/>
            <person name="Justo A."/>
            <person name="Karasinski D."/>
            <person name="Kautmanova I."/>
            <person name="Kiss B."/>
            <person name="Kocsube S."/>
            <person name="Kotiranta H."/>
            <person name="LaButti K.M."/>
            <person name="Lechner B.E."/>
            <person name="Liimatainen K."/>
            <person name="Lipzen A."/>
            <person name="Lukacs Z."/>
            <person name="Mihaltcheva S."/>
            <person name="Morgado L.N."/>
            <person name="Niskanen T."/>
            <person name="Noordeloos M.E."/>
            <person name="Ohm R.A."/>
            <person name="Ortiz-Santana B."/>
            <person name="Ovrebo C."/>
            <person name="Racz N."/>
            <person name="Riley R."/>
            <person name="Savchenko A."/>
            <person name="Shiryaev A."/>
            <person name="Soop K."/>
            <person name="Spirin V."/>
            <person name="Szebenyi C."/>
            <person name="Tomsovsky M."/>
            <person name="Tulloss R.E."/>
            <person name="Uehling J."/>
            <person name="Grigoriev I.V."/>
            <person name="Vagvolgyi C."/>
            <person name="Papp T."/>
            <person name="Martin F.M."/>
            <person name="Miettinen O."/>
            <person name="Hibbett D.S."/>
            <person name="Nagy L.G."/>
        </authorList>
    </citation>
    <scope>NUCLEOTIDE SEQUENCE [LARGE SCALE GENOMIC DNA]</scope>
    <source>
        <strain evidence="1 2">CBS 962.96</strain>
    </source>
</reference>
<protein>
    <submittedName>
        <fullName evidence="1">Uncharacterized protein</fullName>
    </submittedName>
</protein>